<feature type="transmembrane region" description="Helical" evidence="7">
    <location>
        <begin position="499"/>
        <end position="521"/>
    </location>
</feature>
<dbReference type="NCBIfam" id="TIGR00813">
    <property type="entry name" value="sss"/>
    <property type="match status" value="1"/>
</dbReference>
<dbReference type="InterPro" id="IPR038377">
    <property type="entry name" value="Na/Glc_symporter_sf"/>
</dbReference>
<feature type="transmembrane region" description="Helical" evidence="7">
    <location>
        <begin position="123"/>
        <end position="145"/>
    </location>
</feature>
<dbReference type="PANTHER" id="PTHR11819:SF195">
    <property type="entry name" value="SODIUM_GLUCOSE COTRANSPORTER 4"/>
    <property type="match status" value="1"/>
</dbReference>
<feature type="transmembrane region" description="Helical" evidence="7">
    <location>
        <begin position="433"/>
        <end position="452"/>
    </location>
</feature>
<feature type="transmembrane region" description="Helical" evidence="7">
    <location>
        <begin position="6"/>
        <end position="25"/>
    </location>
</feature>
<feature type="transmembrane region" description="Helical" evidence="7">
    <location>
        <begin position="402"/>
        <end position="426"/>
    </location>
</feature>
<proteinExistence type="inferred from homology"/>
<evidence type="ECO:0000256" key="2">
    <source>
        <dbReference type="ARBA" id="ARBA00006434"/>
    </source>
</evidence>
<protein>
    <submittedName>
        <fullName evidence="8">Sodium/solute symporter</fullName>
    </submittedName>
</protein>
<evidence type="ECO:0000256" key="6">
    <source>
        <dbReference type="RuleBase" id="RU362091"/>
    </source>
</evidence>
<feature type="transmembrane region" description="Helical" evidence="7">
    <location>
        <begin position="181"/>
        <end position="203"/>
    </location>
</feature>
<gene>
    <name evidence="8" type="ORF">FKG94_10530</name>
</gene>
<evidence type="ECO:0000256" key="3">
    <source>
        <dbReference type="ARBA" id="ARBA00022692"/>
    </source>
</evidence>
<evidence type="ECO:0000256" key="5">
    <source>
        <dbReference type="ARBA" id="ARBA00023136"/>
    </source>
</evidence>
<dbReference type="PROSITE" id="PS50283">
    <property type="entry name" value="NA_SOLUT_SYMP_3"/>
    <property type="match status" value="1"/>
</dbReference>
<keyword evidence="5 7" id="KW-0472">Membrane</keyword>
<dbReference type="Gene3D" id="1.20.1730.10">
    <property type="entry name" value="Sodium/glucose cotransporter"/>
    <property type="match status" value="1"/>
</dbReference>
<dbReference type="Pfam" id="PF00474">
    <property type="entry name" value="SSF"/>
    <property type="match status" value="1"/>
</dbReference>
<name>A0A545TSA3_9GAMM</name>
<organism evidence="8 9">
    <name type="scientific">Exilibacterium tricleocarpae</name>
    <dbReference type="NCBI Taxonomy" id="2591008"/>
    <lineage>
        <taxon>Bacteria</taxon>
        <taxon>Pseudomonadati</taxon>
        <taxon>Pseudomonadota</taxon>
        <taxon>Gammaproteobacteria</taxon>
        <taxon>Cellvibrionales</taxon>
        <taxon>Cellvibrionaceae</taxon>
        <taxon>Exilibacterium</taxon>
    </lineage>
</organism>
<feature type="transmembrane region" description="Helical" evidence="7">
    <location>
        <begin position="327"/>
        <end position="352"/>
    </location>
</feature>
<dbReference type="RefSeq" id="WP_142904195.1">
    <property type="nucleotide sequence ID" value="NZ_ML660092.1"/>
</dbReference>
<keyword evidence="9" id="KW-1185">Reference proteome</keyword>
<feature type="transmembrane region" description="Helical" evidence="7">
    <location>
        <begin position="157"/>
        <end position="174"/>
    </location>
</feature>
<comment type="caution">
    <text evidence="8">The sequence shown here is derived from an EMBL/GenBank/DDBJ whole genome shotgun (WGS) entry which is preliminary data.</text>
</comment>
<dbReference type="PANTHER" id="PTHR11819">
    <property type="entry name" value="SOLUTE CARRIER FAMILY 5"/>
    <property type="match status" value="1"/>
</dbReference>
<feature type="transmembrane region" description="Helical" evidence="7">
    <location>
        <begin position="282"/>
        <end position="307"/>
    </location>
</feature>
<feature type="transmembrane region" description="Helical" evidence="7">
    <location>
        <begin position="373"/>
        <end position="396"/>
    </location>
</feature>
<dbReference type="GO" id="GO:0005886">
    <property type="term" value="C:plasma membrane"/>
    <property type="evidence" value="ECO:0007669"/>
    <property type="project" value="TreeGrafter"/>
</dbReference>
<comment type="subcellular location">
    <subcellularLocation>
        <location evidence="1">Membrane</location>
        <topology evidence="1">Multi-pass membrane protein</topology>
    </subcellularLocation>
</comment>
<feature type="transmembrane region" description="Helical" evidence="7">
    <location>
        <begin position="241"/>
        <end position="261"/>
    </location>
</feature>
<dbReference type="OrthoDB" id="9814523at2"/>
<dbReference type="InterPro" id="IPR001734">
    <property type="entry name" value="Na/solute_symporter"/>
</dbReference>
<keyword evidence="3 7" id="KW-0812">Transmembrane</keyword>
<sequence>MQLSNLDLAVLGIYGVCLLLIALYVSREKPGHKKNTRDYFLAGKALPWWAIGSSLIAANISAEQIIGMSGSGYLIGLGIATYEWTAAIALIVVGKYFLPIYLQKNIYTMPQFLEQRYDRRVRTVLAVFWLGVYIFVNLTAVLYLGGLAVNAVTGLDMYYAMLGLVAFSLLYSLYGGLKAVALTDIFQIVILMVGGFCLTAIALNEISESKGVYAGFMVLWDTMPEKFDMILAQDHPFYKDLPGLSVLLGGLWIAHFAYWGINQYITQRALAAASLNEARKGILFAAGLKLILPLIVVIPGIAAVKLMPGLSPADRAYPALMQLLPSGFLGLTFAALVAAIVSSLSSMTNSISTIFTMDLYKSVLRKDSSERHLVFVGRTVSVVSLLIAVTVARPLLGQFSQAFQYIQEFTGFFSPGILVIFLLGFFWDKATSLSAIVAALASVILSFLMKVLLPDFPFLDRMGVAFCVALLMAVAVTQWEWRVYGGSLYHDIARLDNPAFATTAQFNVATLMIVLVLVAFYTTWW</sequence>
<accession>A0A545TSA3</accession>
<dbReference type="AlphaFoldDB" id="A0A545TSA3"/>
<keyword evidence="4 7" id="KW-1133">Transmembrane helix</keyword>
<evidence type="ECO:0000313" key="8">
    <source>
        <dbReference type="EMBL" id="TQV80096.1"/>
    </source>
</evidence>
<evidence type="ECO:0000313" key="9">
    <source>
        <dbReference type="Proteomes" id="UP000319732"/>
    </source>
</evidence>
<dbReference type="Proteomes" id="UP000319732">
    <property type="component" value="Unassembled WGS sequence"/>
</dbReference>
<dbReference type="EMBL" id="VHSG01000010">
    <property type="protein sequence ID" value="TQV80096.1"/>
    <property type="molecule type" value="Genomic_DNA"/>
</dbReference>
<comment type="similarity">
    <text evidence="2 6">Belongs to the sodium:solute symporter (SSF) (TC 2.A.21) family.</text>
</comment>
<dbReference type="GO" id="GO:0005412">
    <property type="term" value="F:D-glucose:sodium symporter activity"/>
    <property type="evidence" value="ECO:0007669"/>
    <property type="project" value="TreeGrafter"/>
</dbReference>
<reference evidence="8 9" key="1">
    <citation type="submission" date="2019-06" db="EMBL/GenBank/DDBJ databases">
        <title>Whole genome sequence for Cellvibrionaceae sp. R142.</title>
        <authorList>
            <person name="Wang G."/>
        </authorList>
    </citation>
    <scope>NUCLEOTIDE SEQUENCE [LARGE SCALE GENOMIC DNA]</scope>
    <source>
        <strain evidence="8 9">R142</strain>
    </source>
</reference>
<feature type="transmembrane region" description="Helical" evidence="7">
    <location>
        <begin position="458"/>
        <end position="479"/>
    </location>
</feature>
<evidence type="ECO:0000256" key="7">
    <source>
        <dbReference type="SAM" id="Phobius"/>
    </source>
</evidence>
<dbReference type="CDD" id="cd10325">
    <property type="entry name" value="SLC5sbd_vSGLT"/>
    <property type="match status" value="1"/>
</dbReference>
<feature type="transmembrane region" description="Helical" evidence="7">
    <location>
        <begin position="73"/>
        <end position="102"/>
    </location>
</feature>
<feature type="transmembrane region" description="Helical" evidence="7">
    <location>
        <begin position="46"/>
        <end position="67"/>
    </location>
</feature>
<evidence type="ECO:0000256" key="4">
    <source>
        <dbReference type="ARBA" id="ARBA00022989"/>
    </source>
</evidence>
<evidence type="ECO:0000256" key="1">
    <source>
        <dbReference type="ARBA" id="ARBA00004141"/>
    </source>
</evidence>